<evidence type="ECO:0000313" key="1">
    <source>
        <dbReference type="EMBL" id="AEA99488.1"/>
    </source>
</evidence>
<dbReference type="Proteomes" id="UP000001870">
    <property type="component" value="Chromosome"/>
</dbReference>
<dbReference type="KEGG" id="amc:MADE_1016820"/>
<name>F2G4H8_ALTMD</name>
<organism evidence="1 2">
    <name type="scientific">Alteromonas mediterranea (strain DSM 17117 / CIP 110805 / LMG 28347 / Deep ecotype)</name>
    <dbReference type="NCBI Taxonomy" id="1774373"/>
    <lineage>
        <taxon>Bacteria</taxon>
        <taxon>Pseudomonadati</taxon>
        <taxon>Pseudomonadota</taxon>
        <taxon>Gammaproteobacteria</taxon>
        <taxon>Alteromonadales</taxon>
        <taxon>Alteromonadaceae</taxon>
        <taxon>Alteromonas/Salinimonas group</taxon>
        <taxon>Alteromonas</taxon>
    </lineage>
</organism>
<reference evidence="1 2" key="2">
    <citation type="journal article" date="2015" name="Antonie Van Leeuwenhoek">
        <title>Ecophysiological diversity of a novel member of the genus Alteromonas, and description of Alteromonas mediterranea sp. nov.</title>
        <authorList>
            <person name="Ivanova E.P."/>
            <person name="Lopez-Perez M."/>
            <person name="Zabalos M."/>
            <person name="Nguyen S.H."/>
            <person name="Webb H.K."/>
            <person name="Ryan J."/>
            <person name="Lagutin K."/>
            <person name="Vyssotski M."/>
            <person name="Crawford R.J."/>
            <person name="Rodriguez-Valera F."/>
        </authorList>
    </citation>
    <scope>NUCLEOTIDE SEQUENCE [LARGE SCALE GENOMIC DNA]</scope>
    <source>
        <strain evidence="2">DSM 17117 / CIP 110805 / LMG 28347 / Deep ecotype</strain>
    </source>
</reference>
<keyword evidence="2" id="KW-1185">Reference proteome</keyword>
<protein>
    <submittedName>
        <fullName evidence="1">Uncharacterized protein</fullName>
    </submittedName>
</protein>
<dbReference type="HOGENOM" id="CLU_968529_0_0_6"/>
<dbReference type="AlphaFoldDB" id="F2G4H8"/>
<accession>F2G4H8</accession>
<dbReference type="EMBL" id="CP001103">
    <property type="protein sequence ID" value="AEA99488.1"/>
    <property type="molecule type" value="Genomic_DNA"/>
</dbReference>
<sequence>MSESRITKSILERYEIYFNIDMQYRLAPSNIQRSRNKIRFALINAARFGFISALVCEQVWGVTRAKALEFLGKLVSQGYLALVQTERAADRRIYVLTHTGAQFASEMMRLDVPFRSAKEPITQVNQNAIMHDCVLSFVLNGGINNKTSEGLAKPLWTSFLTEMEFKRLNPSATVKNVDGLVLLPTGEVAAIELEASFKRKSQHETTLLKLKDSLISESPLYDKVFIITCSERINADTQRFYKQLLEELPNRIDRKTKQPLLTQHNAALLRERIIFRTKFIAPIEQTFYR</sequence>
<proteinExistence type="predicted"/>
<reference evidence="1 2" key="1">
    <citation type="journal article" date="2008" name="ISME J.">
        <title>Comparative genomics of two ecotypes of the marine planktonic copiotroph Alteromonas macleodii suggests alternative lifestyles associated with different kinds of particulate organic matter.</title>
        <authorList>
            <person name="Ivars-Martinez E."/>
            <person name="Martin-Cuadrado A.B."/>
            <person name="D'Auria G."/>
            <person name="Mira A."/>
            <person name="Ferriera S."/>
            <person name="Johnson J."/>
            <person name="Friedman R."/>
            <person name="Rodriguez-Valera F."/>
        </authorList>
    </citation>
    <scope>NUCLEOTIDE SEQUENCE [LARGE SCALE GENOMIC DNA]</scope>
    <source>
        <strain evidence="2">DSM 17117 / CIP 110805 / LMG 28347 / Deep ecotype</strain>
    </source>
</reference>
<evidence type="ECO:0000313" key="2">
    <source>
        <dbReference type="Proteomes" id="UP000001870"/>
    </source>
</evidence>
<dbReference type="RefSeq" id="WP_012519775.1">
    <property type="nucleotide sequence ID" value="NC_011138.3"/>
</dbReference>
<gene>
    <name evidence="1" type="ordered locus">MADE_1016820</name>
</gene>